<dbReference type="FunFam" id="1.25.40.10:FF:000542">
    <property type="entry name" value="Pentatricopeptide repeat-containing protein MRL1, chloroplastic isoform X1"/>
    <property type="match status" value="1"/>
</dbReference>
<accession>G7JMC4</accession>
<dbReference type="OrthoDB" id="185373at2759"/>
<feature type="repeat" description="PPR" evidence="2">
    <location>
        <begin position="615"/>
        <end position="645"/>
    </location>
</feature>
<dbReference type="Proteomes" id="UP000265566">
    <property type="component" value="Chromosome 4"/>
</dbReference>
<dbReference type="Gene3D" id="1.25.40.10">
    <property type="entry name" value="Tetratricopeptide repeat domain"/>
    <property type="match status" value="3"/>
</dbReference>
<organism evidence="5 8">
    <name type="scientific">Medicago truncatula</name>
    <name type="common">Barrel medic</name>
    <name type="synonym">Medicago tribuloides</name>
    <dbReference type="NCBI Taxonomy" id="3880"/>
    <lineage>
        <taxon>Eukaryota</taxon>
        <taxon>Viridiplantae</taxon>
        <taxon>Streptophyta</taxon>
        <taxon>Embryophyta</taxon>
        <taxon>Tracheophyta</taxon>
        <taxon>Spermatophyta</taxon>
        <taxon>Magnoliopsida</taxon>
        <taxon>eudicotyledons</taxon>
        <taxon>Gunneridae</taxon>
        <taxon>Pentapetalae</taxon>
        <taxon>rosids</taxon>
        <taxon>fabids</taxon>
        <taxon>Fabales</taxon>
        <taxon>Fabaceae</taxon>
        <taxon>Papilionoideae</taxon>
        <taxon>50 kb inversion clade</taxon>
        <taxon>NPAAA clade</taxon>
        <taxon>Hologalegina</taxon>
        <taxon>IRL clade</taxon>
        <taxon>Trifolieae</taxon>
        <taxon>Medicago</taxon>
    </lineage>
</organism>
<reference evidence="5 8" key="2">
    <citation type="journal article" date="2014" name="BMC Genomics">
        <title>An improved genome release (version Mt4.0) for the model legume Medicago truncatula.</title>
        <authorList>
            <person name="Tang H."/>
            <person name="Krishnakumar V."/>
            <person name="Bidwell S."/>
            <person name="Rosen B."/>
            <person name="Chan A."/>
            <person name="Zhou S."/>
            <person name="Gentzbittel L."/>
            <person name="Childs K.L."/>
            <person name="Yandell M."/>
            <person name="Gundlach H."/>
            <person name="Mayer K.F."/>
            <person name="Schwartz D.C."/>
            <person name="Town C.D."/>
        </authorList>
    </citation>
    <scope>GENOME REANNOTATION</scope>
    <source>
        <strain evidence="7 8">cv. Jemalong A17</strain>
    </source>
</reference>
<evidence type="ECO:0000313" key="6">
    <source>
        <dbReference type="EMBL" id="RHN61458.1"/>
    </source>
</evidence>
<evidence type="ECO:0000313" key="5">
    <source>
        <dbReference type="EMBL" id="AES89367.2"/>
    </source>
</evidence>
<feature type="repeat" description="PPR" evidence="2">
    <location>
        <begin position="792"/>
        <end position="826"/>
    </location>
</feature>
<feature type="repeat" description="PPR" evidence="2">
    <location>
        <begin position="545"/>
        <end position="579"/>
    </location>
</feature>
<dbReference type="InterPro" id="IPR011990">
    <property type="entry name" value="TPR-like_helical_dom_sf"/>
</dbReference>
<keyword evidence="1" id="KW-0677">Repeat</keyword>
<feature type="domain" description="Pentatricopeptide repeat-containing protein-mitochondrial" evidence="4">
    <location>
        <begin position="552"/>
        <end position="678"/>
    </location>
</feature>
<feature type="transmembrane region" description="Helical" evidence="3">
    <location>
        <begin position="72"/>
        <end position="95"/>
    </location>
</feature>
<dbReference type="EMBL" id="CM001220">
    <property type="protein sequence ID" value="AES89367.2"/>
    <property type="molecule type" value="Genomic_DNA"/>
</dbReference>
<reference evidence="6" key="4">
    <citation type="journal article" date="2018" name="Nat. Plants">
        <title>Whole-genome landscape of Medicago truncatula symbiotic genes.</title>
        <authorList>
            <person name="Pecrix Y."/>
            <person name="Gamas P."/>
            <person name="Carrere S."/>
        </authorList>
    </citation>
    <scope>NUCLEOTIDE SEQUENCE</scope>
    <source>
        <tissue evidence="6">Leaves</tissue>
    </source>
</reference>
<dbReference type="EMBL" id="PSQE01000004">
    <property type="protein sequence ID" value="RHN61458.1"/>
    <property type="molecule type" value="Genomic_DNA"/>
</dbReference>
<dbReference type="STRING" id="3880.G7JMC4"/>
<keyword evidence="3" id="KW-0472">Membrane</keyword>
<dbReference type="NCBIfam" id="TIGR00756">
    <property type="entry name" value="PPR"/>
    <property type="match status" value="7"/>
</dbReference>
<dbReference type="InterPro" id="IPR002885">
    <property type="entry name" value="PPR_rpt"/>
</dbReference>
<dbReference type="FunFam" id="1.25.40.10:FF:002179">
    <property type="entry name" value="Pentatricopeptide repeat-containing protein MRL1, chloroplastic"/>
    <property type="match status" value="1"/>
</dbReference>
<dbReference type="PANTHER" id="PTHR47935">
    <property type="entry name" value="PENTATRICOPEPTIDE REPEAT-CONTAINING PROTEIN MRL1, CHLOROPLASTIC"/>
    <property type="match status" value="1"/>
</dbReference>
<sequence>MDVNKLFSNQRSLRLISPLFVSSSRTSFLGCNHSLKPPTSSSSSSASSLRSPNKRNKLGLLRLHSPRFVFKAALNSQLIVVVVVVTLSAVSWIHFTLNNKKKKNLNQGHAKYALSPQGSNVANQVIDNQILGFPEFQRDNTLNEIGKLNDLNGKDNHVFEDQEVHLQFLQSSMVQETAMKTRTLDSSSSVLDSSVNGNSVLDSSVNGNSSFSVNGNSSEVLEEPFLSVTFQSNSLASIAFAEEMTLQVEESQDVADSALELPLSEVKPEHNTSSVGLDKALDTINGHTKEKIDLHAIKSNVIFGESVREGLYMFYDDNNLASESMTPLSSIKSLSPSTSFVNSTELSSAIRNISLDGLGLSADISLQNAEYVEGAAKISSPKEGYPPQHTSKKLRKSSRYVRDMERNYMDHNNNNVLPQSSHVRVHVDQRNDQIRVHDGLKVDPSKHLSKYNNLLKAGRLCECVELLKDMEMKGLLDMTKVYHAKFFNICKKQKAVNEAFDYVRLIPNPTLSTFNMLMSVCASSQDSEGAFQVIQLLKDARLDPDCKLYTTLISTCGKCGKVDLMFEVFHKMVNSGVEPNVHTYGALIDGCARAGQVAKAFGAYGIMRSKNVKADRVVFNALIAACAQSGAMARAFDVIAEMEAEIQPIVPDHVTFGTLMKACAKAGQVERAREVYKMIQQYNIKGSSEVYTIAINSCSQTGDWEFARSVYDDMTQKGVLPDEMFMSALIDVAGHAKKLEAAFDILQQARKEGVQIGIMTYSSLMGACSKAKNWQRALELYEYLKSLKLVQTVSTVNALLTALCDGDQFQKALEVLSEMKGLGLCPNSITFSILIVASEKKDDMEAAQMLLSQAKKDGAAPTLIMCRCIIGMCLRRFEKACLVGETVLSFDSGRPQVNNEWTSLALMVYRETIGAGEKPTSQILSQVLGCLKFPYDTYVRNRLVENLGVTAESSKTSNLCSLIDGFGEYDPRAFSILEEAASYGVVPSVSLKMNPIVIDAKELDAFTAEVYLLTILKGLKHRLAAGAKLPNIIILLPVEETKLLSPEGEKTIILAERGGQAVAALFRRLHIPYQGSESNGKLRINSLGLIKWYQPKLASPFGGFQGDWSSTQLRLGKNISNQQRNIRTGNLSLD</sequence>
<keyword evidence="3" id="KW-1133">Transmembrane helix</keyword>
<dbReference type="HOGENOM" id="CLU_009360_0_0_1"/>
<dbReference type="Gramene" id="rna23929">
    <property type="protein sequence ID" value="RHN61458.1"/>
    <property type="gene ID" value="gene23929"/>
</dbReference>
<dbReference type="FunFam" id="1.25.40.10:FF:000678">
    <property type="entry name" value="Pentatricopeptide repeat-containing protein MRL1 chloroplastic"/>
    <property type="match status" value="1"/>
</dbReference>
<dbReference type="InterPro" id="IPR057027">
    <property type="entry name" value="TPR_mt"/>
</dbReference>
<evidence type="ECO:0000313" key="7">
    <source>
        <dbReference type="EnsemblPlants" id="AES89367"/>
    </source>
</evidence>
<dbReference type="PANTHER" id="PTHR47935:SF1">
    <property type="entry name" value="PENTATRICOPEPTIDE REPEAT-CONTAINING PROTEIN MRL1, CHLOROPLASTIC"/>
    <property type="match status" value="1"/>
</dbReference>
<feature type="repeat" description="PPR" evidence="2">
    <location>
        <begin position="687"/>
        <end position="721"/>
    </location>
</feature>
<dbReference type="eggNOG" id="KOG4197">
    <property type="taxonomic scope" value="Eukaryota"/>
</dbReference>
<accession>A0A0C3WZE7</accession>
<dbReference type="Pfam" id="PF13041">
    <property type="entry name" value="PPR_2"/>
    <property type="match status" value="1"/>
</dbReference>
<dbReference type="GO" id="GO:0048255">
    <property type="term" value="P:mRNA stabilization"/>
    <property type="evidence" value="ECO:0000318"/>
    <property type="project" value="GO_Central"/>
</dbReference>
<dbReference type="EnsemblPlants" id="AES89367">
    <property type="protein sequence ID" value="AES89367"/>
    <property type="gene ID" value="MTR_4g072990"/>
</dbReference>
<gene>
    <name evidence="7" type="primary">11438113</name>
    <name evidence="5" type="ordered locus">MTR_4g072990</name>
    <name evidence="6" type="ORF">MtrunA17_Chr4g0036901</name>
</gene>
<protein>
    <submittedName>
        <fullName evidence="5">PPR containing plant-like protein</fullName>
    </submittedName>
    <submittedName>
        <fullName evidence="6">Putative tetratricopeptide-like helical domain, pentacotripeptide-repeat region of PROPR</fullName>
    </submittedName>
</protein>
<evidence type="ECO:0000256" key="1">
    <source>
        <dbReference type="ARBA" id="ARBA00022737"/>
    </source>
</evidence>
<dbReference type="Pfam" id="PF13812">
    <property type="entry name" value="PPR_3"/>
    <property type="match status" value="1"/>
</dbReference>
<dbReference type="InterPro" id="IPR053303">
    <property type="entry name" value="Chloroplast_PPR"/>
</dbReference>
<evidence type="ECO:0000259" key="4">
    <source>
        <dbReference type="Pfam" id="PF23276"/>
    </source>
</evidence>
<name>G7JMC4_MEDTR</name>
<evidence type="ECO:0000256" key="2">
    <source>
        <dbReference type="PROSITE-ProRule" id="PRU00708"/>
    </source>
</evidence>
<dbReference type="PaxDb" id="3880-AES89367"/>
<keyword evidence="8" id="KW-1185">Reference proteome</keyword>
<reference evidence="7" key="3">
    <citation type="submission" date="2015-04" db="UniProtKB">
        <authorList>
            <consortium name="EnsemblPlants"/>
        </authorList>
    </citation>
    <scope>IDENTIFICATION</scope>
    <source>
        <strain evidence="7">cv. Jemalong A17</strain>
    </source>
</reference>
<dbReference type="Proteomes" id="UP000002051">
    <property type="component" value="Chromosome 4"/>
</dbReference>
<dbReference type="Pfam" id="PF23276">
    <property type="entry name" value="TPR_24"/>
    <property type="match status" value="1"/>
</dbReference>
<feature type="repeat" description="PPR" evidence="2">
    <location>
        <begin position="757"/>
        <end position="791"/>
    </location>
</feature>
<keyword evidence="3" id="KW-0812">Transmembrane</keyword>
<dbReference type="AlphaFoldDB" id="G7JMC4"/>
<dbReference type="ExpressionAtlas" id="G7JMC4">
    <property type="expression patterns" value="differential"/>
</dbReference>
<feature type="repeat" description="PPR" evidence="2">
    <location>
        <begin position="652"/>
        <end position="686"/>
    </location>
</feature>
<reference evidence="5 8" key="1">
    <citation type="journal article" date="2011" name="Nature">
        <title>The Medicago genome provides insight into the evolution of rhizobial symbioses.</title>
        <authorList>
            <person name="Young N.D."/>
            <person name="Debelle F."/>
            <person name="Oldroyd G.E."/>
            <person name="Geurts R."/>
            <person name="Cannon S.B."/>
            <person name="Udvardi M.K."/>
            <person name="Benedito V.A."/>
            <person name="Mayer K.F."/>
            <person name="Gouzy J."/>
            <person name="Schoof H."/>
            <person name="Van de Peer Y."/>
            <person name="Proost S."/>
            <person name="Cook D.R."/>
            <person name="Meyers B.C."/>
            <person name="Spannagl M."/>
            <person name="Cheung F."/>
            <person name="De Mita S."/>
            <person name="Krishnakumar V."/>
            <person name="Gundlach H."/>
            <person name="Zhou S."/>
            <person name="Mudge J."/>
            <person name="Bharti A.K."/>
            <person name="Murray J.D."/>
            <person name="Naoumkina M.A."/>
            <person name="Rosen B."/>
            <person name="Silverstein K.A."/>
            <person name="Tang H."/>
            <person name="Rombauts S."/>
            <person name="Zhao P.X."/>
            <person name="Zhou P."/>
            <person name="Barbe V."/>
            <person name="Bardou P."/>
            <person name="Bechner M."/>
            <person name="Bellec A."/>
            <person name="Berger A."/>
            <person name="Berges H."/>
            <person name="Bidwell S."/>
            <person name="Bisseling T."/>
            <person name="Choisne N."/>
            <person name="Couloux A."/>
            <person name="Denny R."/>
            <person name="Deshpande S."/>
            <person name="Dai X."/>
            <person name="Doyle J.J."/>
            <person name="Dudez A.M."/>
            <person name="Farmer A.D."/>
            <person name="Fouteau S."/>
            <person name="Franken C."/>
            <person name="Gibelin C."/>
            <person name="Gish J."/>
            <person name="Goldstein S."/>
            <person name="Gonzalez A.J."/>
            <person name="Green P.J."/>
            <person name="Hallab A."/>
            <person name="Hartog M."/>
            <person name="Hua A."/>
            <person name="Humphray S.J."/>
            <person name="Jeong D.H."/>
            <person name="Jing Y."/>
            <person name="Jocker A."/>
            <person name="Kenton S.M."/>
            <person name="Kim D.J."/>
            <person name="Klee K."/>
            <person name="Lai H."/>
            <person name="Lang C."/>
            <person name="Lin S."/>
            <person name="Macmil S.L."/>
            <person name="Magdelenat G."/>
            <person name="Matthews L."/>
            <person name="McCorrison J."/>
            <person name="Monaghan E.L."/>
            <person name="Mun J.H."/>
            <person name="Najar F.Z."/>
            <person name="Nicholson C."/>
            <person name="Noirot C."/>
            <person name="O'Bleness M."/>
            <person name="Paule C.R."/>
            <person name="Poulain J."/>
            <person name="Prion F."/>
            <person name="Qin B."/>
            <person name="Qu C."/>
            <person name="Retzel E.F."/>
            <person name="Riddle C."/>
            <person name="Sallet E."/>
            <person name="Samain S."/>
            <person name="Samson N."/>
            <person name="Sanders I."/>
            <person name="Saurat O."/>
            <person name="Scarpelli C."/>
            <person name="Schiex T."/>
            <person name="Segurens B."/>
            <person name="Severin A.J."/>
            <person name="Sherrier D.J."/>
            <person name="Shi R."/>
            <person name="Sims S."/>
            <person name="Singer S.R."/>
            <person name="Sinharoy S."/>
            <person name="Sterck L."/>
            <person name="Viollet A."/>
            <person name="Wang B.B."/>
            <person name="Wang K."/>
            <person name="Wang M."/>
            <person name="Wang X."/>
            <person name="Warfsmann J."/>
            <person name="Weissenbach J."/>
            <person name="White D.D."/>
            <person name="White J.D."/>
            <person name="Wiley G.B."/>
            <person name="Wincker P."/>
            <person name="Xing Y."/>
            <person name="Yang L."/>
            <person name="Yao Z."/>
            <person name="Ying F."/>
            <person name="Zhai J."/>
            <person name="Zhou L."/>
            <person name="Zuber A."/>
            <person name="Denarie J."/>
            <person name="Dixon R.A."/>
            <person name="May G.D."/>
            <person name="Schwartz D.C."/>
            <person name="Rogers J."/>
            <person name="Quetier F."/>
            <person name="Town C.D."/>
            <person name="Roe B.A."/>
        </authorList>
    </citation>
    <scope>NUCLEOTIDE SEQUENCE [LARGE SCALE GENOMIC DNA]</scope>
    <source>
        <strain evidence="5">A17</strain>
        <strain evidence="7 8">cv. Jemalong A17</strain>
    </source>
</reference>
<evidence type="ECO:0000313" key="8">
    <source>
        <dbReference type="Proteomes" id="UP000002051"/>
    </source>
</evidence>
<evidence type="ECO:0000256" key="3">
    <source>
        <dbReference type="SAM" id="Phobius"/>
    </source>
</evidence>
<proteinExistence type="predicted"/>
<feature type="repeat" description="PPR" evidence="2">
    <location>
        <begin position="580"/>
        <end position="614"/>
    </location>
</feature>
<dbReference type="KEGG" id="mtr:11438113"/>
<dbReference type="PROSITE" id="PS51375">
    <property type="entry name" value="PPR"/>
    <property type="match status" value="7"/>
</dbReference>